<dbReference type="AlphaFoldDB" id="A0A344J753"/>
<keyword evidence="3 5" id="KW-1133">Transmembrane helix</keyword>
<evidence type="ECO:0000256" key="2">
    <source>
        <dbReference type="ARBA" id="ARBA00022692"/>
    </source>
</evidence>
<protein>
    <recommendedName>
        <fullName evidence="8">MAPEG family protein</fullName>
    </recommendedName>
</protein>
<evidence type="ECO:0000256" key="3">
    <source>
        <dbReference type="ARBA" id="ARBA00022989"/>
    </source>
</evidence>
<dbReference type="InterPro" id="IPR001129">
    <property type="entry name" value="Membr-assoc_MAPEG"/>
</dbReference>
<evidence type="ECO:0000313" key="7">
    <source>
        <dbReference type="Proteomes" id="UP000251842"/>
    </source>
</evidence>
<dbReference type="KEGG" id="lue:DCD74_09370"/>
<organism evidence="6 7">
    <name type="scientific">Solilutibacter oculi</name>
    <dbReference type="NCBI Taxonomy" id="2698682"/>
    <lineage>
        <taxon>Bacteria</taxon>
        <taxon>Pseudomonadati</taxon>
        <taxon>Pseudomonadota</taxon>
        <taxon>Gammaproteobacteria</taxon>
        <taxon>Lysobacterales</taxon>
        <taxon>Lysobacteraceae</taxon>
        <taxon>Solilutibacter</taxon>
    </lineage>
</organism>
<comment type="subcellular location">
    <subcellularLocation>
        <location evidence="1">Membrane</location>
    </subcellularLocation>
</comment>
<evidence type="ECO:0000256" key="1">
    <source>
        <dbReference type="ARBA" id="ARBA00004370"/>
    </source>
</evidence>
<dbReference type="OrthoDB" id="513661at2"/>
<dbReference type="Pfam" id="PF01124">
    <property type="entry name" value="MAPEG"/>
    <property type="match status" value="1"/>
</dbReference>
<dbReference type="PANTHER" id="PTHR35371:SF1">
    <property type="entry name" value="BLR7753 PROTEIN"/>
    <property type="match status" value="1"/>
</dbReference>
<name>A0A344J753_9GAMM</name>
<dbReference type="InterPro" id="IPR023352">
    <property type="entry name" value="MAPEG-like_dom_sf"/>
</dbReference>
<dbReference type="PANTHER" id="PTHR35371">
    <property type="entry name" value="INNER MEMBRANE PROTEIN"/>
    <property type="match status" value="1"/>
</dbReference>
<dbReference type="GO" id="GO:0016020">
    <property type="term" value="C:membrane"/>
    <property type="evidence" value="ECO:0007669"/>
    <property type="project" value="UniProtKB-SubCell"/>
</dbReference>
<keyword evidence="7" id="KW-1185">Reference proteome</keyword>
<gene>
    <name evidence="6" type="ORF">DCD74_09370</name>
</gene>
<feature type="transmembrane region" description="Helical" evidence="5">
    <location>
        <begin position="107"/>
        <end position="128"/>
    </location>
</feature>
<proteinExistence type="predicted"/>
<dbReference type="SUPFAM" id="SSF161084">
    <property type="entry name" value="MAPEG domain-like"/>
    <property type="match status" value="1"/>
</dbReference>
<dbReference type="RefSeq" id="WP_112927075.1">
    <property type="nucleotide sequence ID" value="NZ_CP029556.1"/>
</dbReference>
<dbReference type="Proteomes" id="UP000251842">
    <property type="component" value="Chromosome"/>
</dbReference>
<dbReference type="Gene3D" id="1.20.120.550">
    <property type="entry name" value="Membrane associated eicosanoid/glutathione metabolism-like domain"/>
    <property type="match status" value="1"/>
</dbReference>
<feature type="transmembrane region" description="Helical" evidence="5">
    <location>
        <begin position="80"/>
        <end position="100"/>
    </location>
</feature>
<evidence type="ECO:0008006" key="8">
    <source>
        <dbReference type="Google" id="ProtNLM"/>
    </source>
</evidence>
<evidence type="ECO:0000256" key="4">
    <source>
        <dbReference type="ARBA" id="ARBA00023136"/>
    </source>
</evidence>
<sequence length="129" mass="14042">MILAYACVLIAALLPYVWTMVAKSGGAKFDNREPRLWLEKQENPRVRRADAAQKNAFEAFPAFAASVLMAQLAGVDAQRIGWIAAAFVVFRVLHGVFYVGNKASMRSLVWAGGIACVIALMVMAALRIA</sequence>
<evidence type="ECO:0000313" key="6">
    <source>
        <dbReference type="EMBL" id="AXA84863.1"/>
    </source>
</evidence>
<evidence type="ECO:0000256" key="5">
    <source>
        <dbReference type="SAM" id="Phobius"/>
    </source>
</evidence>
<accession>A0A344J753</accession>
<reference evidence="7" key="1">
    <citation type="submission" date="2018-05" db="EMBL/GenBank/DDBJ databases">
        <title>Luteimonas pekinense sp. nov., isolated from human Meibomian gland secretions, Beijing, China.</title>
        <authorList>
            <person name="Wen T."/>
            <person name="Bai H."/>
            <person name="Lv H."/>
        </authorList>
    </citation>
    <scope>NUCLEOTIDE SEQUENCE [LARGE SCALE GENOMIC DNA]</scope>
    <source>
        <strain evidence="7">83-4</strain>
    </source>
</reference>
<keyword evidence="2 5" id="KW-0812">Transmembrane</keyword>
<keyword evidence="4 5" id="KW-0472">Membrane</keyword>
<dbReference type="EMBL" id="CP029556">
    <property type="protein sequence ID" value="AXA84863.1"/>
    <property type="molecule type" value="Genomic_DNA"/>
</dbReference>